<dbReference type="GO" id="GO:0004540">
    <property type="term" value="F:RNA nuclease activity"/>
    <property type="evidence" value="ECO:0007669"/>
    <property type="project" value="InterPro"/>
</dbReference>
<dbReference type="Proteomes" id="UP000231407">
    <property type="component" value="Unassembled WGS sequence"/>
</dbReference>
<comment type="caution">
    <text evidence="4">The sequence shown here is derived from an EMBL/GenBank/DDBJ whole genome shotgun (WGS) entry which is preliminary data.</text>
</comment>
<keyword evidence="2" id="KW-0540">Nuclease</keyword>
<gene>
    <name evidence="4" type="ORF">COS78_03930</name>
</gene>
<evidence type="ECO:0008006" key="6">
    <source>
        <dbReference type="Google" id="ProtNLM"/>
    </source>
</evidence>
<dbReference type="GO" id="GO:0016787">
    <property type="term" value="F:hydrolase activity"/>
    <property type="evidence" value="ECO:0007669"/>
    <property type="project" value="UniProtKB-KW"/>
</dbReference>
<reference evidence="5" key="1">
    <citation type="submission" date="2017-09" db="EMBL/GenBank/DDBJ databases">
        <title>Depth-based differentiation of microbial function through sediment-hosted aquifers and enrichment of novel symbionts in the deep terrestrial subsurface.</title>
        <authorList>
            <person name="Probst A.J."/>
            <person name="Ladd B."/>
            <person name="Jarett J.K."/>
            <person name="Geller-Mcgrath D.E."/>
            <person name="Sieber C.M.K."/>
            <person name="Emerson J.B."/>
            <person name="Anantharaman K."/>
            <person name="Thomas B.C."/>
            <person name="Malmstrom R."/>
            <person name="Stieglmeier M."/>
            <person name="Klingl A."/>
            <person name="Woyke T."/>
            <person name="Ryan C.M."/>
            <person name="Banfield J.F."/>
        </authorList>
    </citation>
    <scope>NUCLEOTIDE SEQUENCE [LARGE SCALE GENOMIC DNA]</scope>
</reference>
<dbReference type="InterPro" id="IPR008201">
    <property type="entry name" value="HepT-like"/>
</dbReference>
<organism evidence="4 5">
    <name type="scientific">Candidatus Shapirobacteria bacterium CG06_land_8_20_14_3_00_40_12</name>
    <dbReference type="NCBI Taxonomy" id="1974881"/>
    <lineage>
        <taxon>Bacteria</taxon>
        <taxon>Candidatus Shapironibacteriota</taxon>
    </lineage>
</organism>
<dbReference type="Pfam" id="PF01934">
    <property type="entry name" value="HepT-like"/>
    <property type="match status" value="1"/>
</dbReference>
<dbReference type="AlphaFoldDB" id="A0A2M7AR68"/>
<keyword evidence="1" id="KW-1277">Toxin-antitoxin system</keyword>
<evidence type="ECO:0000313" key="5">
    <source>
        <dbReference type="Proteomes" id="UP000231407"/>
    </source>
</evidence>
<dbReference type="EMBL" id="PEWA01000054">
    <property type="protein sequence ID" value="PIU73101.1"/>
    <property type="molecule type" value="Genomic_DNA"/>
</dbReference>
<sequence>MRDKLIHYYFGVDYATVWDVIKTEIPKLKMEIEKIEELR</sequence>
<keyword evidence="3" id="KW-0378">Hydrolase</keyword>
<evidence type="ECO:0000256" key="3">
    <source>
        <dbReference type="ARBA" id="ARBA00022801"/>
    </source>
</evidence>
<proteinExistence type="predicted"/>
<protein>
    <recommendedName>
        <fullName evidence="6">DUF86 domain-containing protein</fullName>
    </recommendedName>
</protein>
<evidence type="ECO:0000256" key="2">
    <source>
        <dbReference type="ARBA" id="ARBA00022722"/>
    </source>
</evidence>
<accession>A0A2M7AR68</accession>
<evidence type="ECO:0000256" key="1">
    <source>
        <dbReference type="ARBA" id="ARBA00022649"/>
    </source>
</evidence>
<evidence type="ECO:0000313" key="4">
    <source>
        <dbReference type="EMBL" id="PIU73101.1"/>
    </source>
</evidence>
<dbReference type="GO" id="GO:0110001">
    <property type="term" value="C:toxin-antitoxin complex"/>
    <property type="evidence" value="ECO:0007669"/>
    <property type="project" value="InterPro"/>
</dbReference>
<name>A0A2M7AR68_9BACT</name>